<dbReference type="KEGG" id="ssan:NX02_28175"/>
<dbReference type="PANTHER" id="PTHR42850">
    <property type="entry name" value="METALLOPHOSPHOESTERASE"/>
    <property type="match status" value="1"/>
</dbReference>
<dbReference type="InterPro" id="IPR029052">
    <property type="entry name" value="Metallo-depent_PP-like"/>
</dbReference>
<dbReference type="Proteomes" id="UP000018851">
    <property type="component" value="Chromosome"/>
</dbReference>
<dbReference type="Pfam" id="PF00149">
    <property type="entry name" value="Metallophos"/>
    <property type="match status" value="1"/>
</dbReference>
<dbReference type="Gene3D" id="3.60.21.10">
    <property type="match status" value="1"/>
</dbReference>
<evidence type="ECO:0000313" key="2">
    <source>
        <dbReference type="EMBL" id="AHE57217.1"/>
    </source>
</evidence>
<accession>W0AKW8</accession>
<evidence type="ECO:0000313" key="3">
    <source>
        <dbReference type="Proteomes" id="UP000018851"/>
    </source>
</evidence>
<dbReference type="GO" id="GO:0016791">
    <property type="term" value="F:phosphatase activity"/>
    <property type="evidence" value="ECO:0007669"/>
    <property type="project" value="TreeGrafter"/>
</dbReference>
<name>W0AKW8_9SPHN</name>
<dbReference type="InterPro" id="IPR004843">
    <property type="entry name" value="Calcineurin-like_PHP"/>
</dbReference>
<dbReference type="PATRIC" id="fig|1123269.5.peg.5530"/>
<dbReference type="GO" id="GO:0008803">
    <property type="term" value="F:bis(5'-nucleosyl)-tetraphosphatase (symmetrical) activity"/>
    <property type="evidence" value="ECO:0007669"/>
    <property type="project" value="TreeGrafter"/>
</dbReference>
<dbReference type="GO" id="GO:0005737">
    <property type="term" value="C:cytoplasm"/>
    <property type="evidence" value="ECO:0007669"/>
    <property type="project" value="TreeGrafter"/>
</dbReference>
<dbReference type="SUPFAM" id="SSF56300">
    <property type="entry name" value="Metallo-dependent phosphatases"/>
    <property type="match status" value="1"/>
</dbReference>
<feature type="domain" description="Calcineurin-like phosphoesterase" evidence="1">
    <location>
        <begin position="32"/>
        <end position="224"/>
    </location>
</feature>
<organism evidence="2 3">
    <name type="scientific">Sphingomonas sanxanigenens DSM 19645 = NX02</name>
    <dbReference type="NCBI Taxonomy" id="1123269"/>
    <lineage>
        <taxon>Bacteria</taxon>
        <taxon>Pseudomonadati</taxon>
        <taxon>Pseudomonadota</taxon>
        <taxon>Alphaproteobacteria</taxon>
        <taxon>Sphingomonadales</taxon>
        <taxon>Sphingomonadaceae</taxon>
        <taxon>Sphingomonas</taxon>
    </lineage>
</organism>
<gene>
    <name evidence="2" type="ORF">NX02_28175</name>
</gene>
<dbReference type="InterPro" id="IPR050126">
    <property type="entry name" value="Ap4A_hydrolase"/>
</dbReference>
<protein>
    <recommendedName>
        <fullName evidence="1">Calcineurin-like phosphoesterase domain-containing protein</fullName>
    </recommendedName>
</protein>
<dbReference type="eggNOG" id="COG0639">
    <property type="taxonomic scope" value="Bacteria"/>
</dbReference>
<sequence length="269" mass="30086">MVGLMLGFRWKARRDRREEPAPRVARVPEGDRVYAIGDVHGRLDLLKALLLQIEADTLRRGAATGVHIVFLGDLIDRGPESAQVIDFLISYKPVGRTLHFIAGNHEECFLDMLNGSTTSESGWFQFGGYETLQSYGVPERAIIARGAVLQQEMAERVPQAHIEFLSKMVDQVRIGDYLFVHAGIKPGQPLDRQNPQDLRWIREEFLEDPTDHGVVVVHGHSISRMPVVRGNRIGIDTGAYKSGRLTALGLEGDQSWFLATRSYEEDVAA</sequence>
<dbReference type="EMBL" id="CP006644">
    <property type="protein sequence ID" value="AHE57217.1"/>
    <property type="molecule type" value="Genomic_DNA"/>
</dbReference>
<dbReference type="PANTHER" id="PTHR42850:SF4">
    <property type="entry name" value="ZINC-DEPENDENT ENDOPOLYPHOSPHATASE"/>
    <property type="match status" value="1"/>
</dbReference>
<dbReference type="AlphaFoldDB" id="W0AKW8"/>
<proteinExistence type="predicted"/>
<dbReference type="HOGENOM" id="CLU_023125_4_1_5"/>
<reference evidence="2 3" key="1">
    <citation type="submission" date="2013-07" db="EMBL/GenBank/DDBJ databases">
        <title>Completed genome of Sphingomonas sanxanigenens NX02.</title>
        <authorList>
            <person name="Ma T."/>
            <person name="Huang H."/>
            <person name="Wu M."/>
            <person name="Li X."/>
            <person name="Li G."/>
        </authorList>
    </citation>
    <scope>NUCLEOTIDE SEQUENCE [LARGE SCALE GENOMIC DNA]</scope>
    <source>
        <strain evidence="2 3">NX02</strain>
    </source>
</reference>
<dbReference type="GO" id="GO:0110154">
    <property type="term" value="P:RNA decapping"/>
    <property type="evidence" value="ECO:0007669"/>
    <property type="project" value="TreeGrafter"/>
</dbReference>
<keyword evidence="3" id="KW-1185">Reference proteome</keyword>
<dbReference type="STRING" id="1123269.NX02_28175"/>
<evidence type="ECO:0000259" key="1">
    <source>
        <dbReference type="Pfam" id="PF00149"/>
    </source>
</evidence>